<organism evidence="1 2">
    <name type="scientific">Glycomyces algeriensis</name>
    <dbReference type="NCBI Taxonomy" id="256037"/>
    <lineage>
        <taxon>Bacteria</taxon>
        <taxon>Bacillati</taxon>
        <taxon>Actinomycetota</taxon>
        <taxon>Actinomycetes</taxon>
        <taxon>Glycomycetales</taxon>
        <taxon>Glycomycetaceae</taxon>
        <taxon>Glycomyces</taxon>
    </lineage>
</organism>
<sequence length="77" mass="8685">MLAREARGFELGKAKGRAAGTAEALLQMIVARGQELSDEQRARIHECDDTAQLMDWIRRASKLPSMYDVLGIRDPWI</sequence>
<keyword evidence="2" id="KW-1185">Reference proteome</keyword>
<reference evidence="1" key="1">
    <citation type="submission" date="2022-12" db="EMBL/GenBank/DDBJ databases">
        <title>Reference genome sequencing for broad-spectrum identification of bacterial and archaeal isolates by mass spectrometry.</title>
        <authorList>
            <person name="Sekiguchi Y."/>
            <person name="Tourlousse D.M."/>
        </authorList>
    </citation>
    <scope>NUCLEOTIDE SEQUENCE</scope>
    <source>
        <strain evidence="1">LLR39Z86</strain>
    </source>
</reference>
<comment type="caution">
    <text evidence="1">The sequence shown here is derived from an EMBL/GenBank/DDBJ whole genome shotgun (WGS) entry which is preliminary data.</text>
</comment>
<dbReference type="EMBL" id="BSDT01000001">
    <property type="protein sequence ID" value="GLI42808.1"/>
    <property type="molecule type" value="Genomic_DNA"/>
</dbReference>
<evidence type="ECO:0000313" key="1">
    <source>
        <dbReference type="EMBL" id="GLI42808.1"/>
    </source>
</evidence>
<evidence type="ECO:0000313" key="2">
    <source>
        <dbReference type="Proteomes" id="UP001144313"/>
    </source>
</evidence>
<accession>A0A9W6LGN9</accession>
<dbReference type="Proteomes" id="UP001144313">
    <property type="component" value="Unassembled WGS sequence"/>
</dbReference>
<dbReference type="AlphaFoldDB" id="A0A9W6LGN9"/>
<gene>
    <name evidence="1" type="ORF">GALLR39Z86_26580</name>
</gene>
<proteinExistence type="predicted"/>
<protein>
    <submittedName>
        <fullName evidence="1">Uncharacterized protein</fullName>
    </submittedName>
</protein>
<name>A0A9W6LGN9_9ACTN</name>